<proteinExistence type="predicted"/>
<keyword evidence="3" id="KW-1185">Reference proteome</keyword>
<evidence type="ECO:0000256" key="1">
    <source>
        <dbReference type="SAM" id="Phobius"/>
    </source>
</evidence>
<keyword evidence="1" id="KW-0812">Transmembrane</keyword>
<keyword evidence="1" id="KW-0472">Membrane</keyword>
<keyword evidence="1" id="KW-1133">Transmembrane helix</keyword>
<dbReference type="Proteomes" id="UP000287171">
    <property type="component" value="Unassembled WGS sequence"/>
</dbReference>
<gene>
    <name evidence="2" type="ORF">KDA_52730</name>
</gene>
<dbReference type="AlphaFoldDB" id="A0A402BEN7"/>
<feature type="transmembrane region" description="Helical" evidence="1">
    <location>
        <begin position="37"/>
        <end position="57"/>
    </location>
</feature>
<feature type="transmembrane region" description="Helical" evidence="1">
    <location>
        <begin position="7"/>
        <end position="25"/>
    </location>
</feature>
<organism evidence="2 3">
    <name type="scientific">Dictyobacter alpinus</name>
    <dbReference type="NCBI Taxonomy" id="2014873"/>
    <lineage>
        <taxon>Bacteria</taxon>
        <taxon>Bacillati</taxon>
        <taxon>Chloroflexota</taxon>
        <taxon>Ktedonobacteria</taxon>
        <taxon>Ktedonobacterales</taxon>
        <taxon>Dictyobacteraceae</taxon>
        <taxon>Dictyobacter</taxon>
    </lineage>
</organism>
<accession>A0A402BEN7</accession>
<reference evidence="3" key="1">
    <citation type="submission" date="2018-12" db="EMBL/GenBank/DDBJ databases">
        <title>Tengunoibacter tsumagoiensis gen. nov., sp. nov., Dictyobacter kobayashii sp. nov., D. alpinus sp. nov., and D. joshuensis sp. nov. and description of Dictyobacteraceae fam. nov. within the order Ktedonobacterales isolated from Tengu-no-mugimeshi.</title>
        <authorList>
            <person name="Wang C.M."/>
            <person name="Zheng Y."/>
            <person name="Sakai Y."/>
            <person name="Toyoda A."/>
            <person name="Minakuchi Y."/>
            <person name="Abe K."/>
            <person name="Yokota A."/>
            <person name="Yabe S."/>
        </authorList>
    </citation>
    <scope>NUCLEOTIDE SEQUENCE [LARGE SCALE GENOMIC DNA]</scope>
    <source>
        <strain evidence="3">Uno16</strain>
    </source>
</reference>
<comment type="caution">
    <text evidence="2">The sequence shown here is derived from an EMBL/GenBank/DDBJ whole genome shotgun (WGS) entry which is preliminary data.</text>
</comment>
<dbReference type="RefSeq" id="WP_126629993.1">
    <property type="nucleotide sequence ID" value="NZ_BIFT01000002.1"/>
</dbReference>
<evidence type="ECO:0000313" key="3">
    <source>
        <dbReference type="Proteomes" id="UP000287171"/>
    </source>
</evidence>
<sequence length="69" mass="8258">MQFSPFIVYLILFYALWIAWVSWIYPLMQTLGTVTLTYALANIATRLLLWVIPVFLYRRFIDHVNPVTY</sequence>
<name>A0A402BEN7_9CHLR</name>
<dbReference type="EMBL" id="BIFT01000002">
    <property type="protein sequence ID" value="GCE29789.1"/>
    <property type="molecule type" value="Genomic_DNA"/>
</dbReference>
<evidence type="ECO:0000313" key="2">
    <source>
        <dbReference type="EMBL" id="GCE29789.1"/>
    </source>
</evidence>
<protein>
    <submittedName>
        <fullName evidence="2">Uncharacterized protein</fullName>
    </submittedName>
</protein>